<dbReference type="GO" id="GO:0017148">
    <property type="term" value="P:negative regulation of translation"/>
    <property type="evidence" value="ECO:0007669"/>
    <property type="project" value="UniProtKB-KW"/>
</dbReference>
<feature type="region of interest" description="Disordered" evidence="8">
    <location>
        <begin position="322"/>
        <end position="371"/>
    </location>
</feature>
<evidence type="ECO:0000256" key="3">
    <source>
        <dbReference type="ARBA" id="ARBA00022777"/>
    </source>
</evidence>
<dbReference type="OrthoDB" id="5337378at2759"/>
<dbReference type="Gene3D" id="3.30.200.20">
    <property type="entry name" value="Phosphorylase Kinase, domain 1"/>
    <property type="match status" value="1"/>
</dbReference>
<accession>A0A1V9YKL3</accession>
<dbReference type="InterPro" id="IPR011009">
    <property type="entry name" value="Kinase-like_dom_sf"/>
</dbReference>
<proteinExistence type="predicted"/>
<evidence type="ECO:0000256" key="7">
    <source>
        <dbReference type="SAM" id="Coils"/>
    </source>
</evidence>
<dbReference type="SMART" id="SM00220">
    <property type="entry name" value="S_TKc"/>
    <property type="match status" value="1"/>
</dbReference>
<dbReference type="PANTHER" id="PTHR11042:SF185">
    <property type="entry name" value="WEE1-LIKE PROTEIN KINASE"/>
    <property type="match status" value="1"/>
</dbReference>
<feature type="region of interest" description="Disordered" evidence="8">
    <location>
        <begin position="440"/>
        <end position="470"/>
    </location>
</feature>
<dbReference type="Gene3D" id="1.10.510.10">
    <property type="entry name" value="Transferase(Phosphotransferase) domain 1"/>
    <property type="match status" value="1"/>
</dbReference>
<keyword evidence="11" id="KW-1185">Reference proteome</keyword>
<feature type="compositionally biased region" description="Polar residues" evidence="8">
    <location>
        <begin position="444"/>
        <end position="462"/>
    </location>
</feature>
<keyword evidence="3 10" id="KW-0418">Kinase</keyword>
<name>A0A1V9YKL3_ACHHY</name>
<sequence length="775" mass="88379">MLKRHKLLQQPQTESIVLDDELVCILMEIERIYLHYPKHIQIRIERWVDKISEPIVNVQWKRNANYYAMLLLDMTRSGVFRAPFDRNPGHGPLATLPRYMIHALDGVSNKPLSRTGKNGWSQAYERVVGRPTPSSNNNAPSKQEPANERGPNPPSVTSLMARRPASYVEMTNQTLDQLEVSLEKERERCAALTAQVQELKLMTSSQADALVSIRNELQQVKNMHHREVERLQQLHAVEVDELKKRHHRQMQDAILENERCIASKRAEAQAKMMKKQRFLHEFFVKNDVVKDSVTRRMDILDETDSDIAVEDDVGQRRTALETTLNFDDDEADADEPEVPQPKRIDFNSLMSQSQRSEPDVEQPPEMDAPQYNPWSQDFGTVPCFSRMYSQDDFCDFSTPQDQPVLQMSHPRSPSPVKKRPRTVPRLQVLPFESPAAPNIKRSLSESAESTPIASTRPTTTPLKQRPIAIPRPVPSIPEEITSVPEINVNPFAPVVDERRRPKKRSLPPPCTTNSTSKYLLEFVEQDVLGSGSFSKVYKCIKRFDGWTYAIKKSKRHFRGNSDKQRALREVHALAALSSSPHIVQYFDAWIEDDLLYIQLEYCQGCSLQSFLAESKPVSELTLRKVLAHMAKALRDMHALKLVHMDIKVENMLRATNGVYKLGDLGTVVPMDGSMEIMEGDYRYLSRELLEGNRSHLSAGDIFALGASIYELARGVNLPSEGDEWQKIRDGDLAMFRHYSSSLQHLIGSMMHQDPLQRPTAEEILQHEAVLAVLDS</sequence>
<gene>
    <name evidence="10" type="ORF">ACHHYP_10813</name>
</gene>
<dbReference type="PROSITE" id="PS50011">
    <property type="entry name" value="PROTEIN_KINASE_DOM"/>
    <property type="match status" value="1"/>
</dbReference>
<organism evidence="10 11">
    <name type="scientific">Achlya hypogyna</name>
    <name type="common">Oomycete</name>
    <name type="synonym">Protoachlya hypogyna</name>
    <dbReference type="NCBI Taxonomy" id="1202772"/>
    <lineage>
        <taxon>Eukaryota</taxon>
        <taxon>Sar</taxon>
        <taxon>Stramenopiles</taxon>
        <taxon>Oomycota</taxon>
        <taxon>Saprolegniomycetes</taxon>
        <taxon>Saprolegniales</taxon>
        <taxon>Achlyaceae</taxon>
        <taxon>Achlya</taxon>
    </lineage>
</organism>
<evidence type="ECO:0000313" key="11">
    <source>
        <dbReference type="Proteomes" id="UP000243579"/>
    </source>
</evidence>
<keyword evidence="7" id="KW-0175">Coiled coil</keyword>
<dbReference type="SUPFAM" id="SSF56112">
    <property type="entry name" value="Protein kinase-like (PK-like)"/>
    <property type="match status" value="1"/>
</dbReference>
<dbReference type="GO" id="GO:0004713">
    <property type="term" value="F:protein tyrosine kinase activity"/>
    <property type="evidence" value="ECO:0007669"/>
    <property type="project" value="TreeGrafter"/>
</dbReference>
<keyword evidence="2 6" id="KW-0547">Nucleotide-binding</keyword>
<dbReference type="Proteomes" id="UP000243579">
    <property type="component" value="Unassembled WGS sequence"/>
</dbReference>
<feature type="coiled-coil region" evidence="7">
    <location>
        <begin position="168"/>
        <end position="234"/>
    </location>
</feature>
<dbReference type="GO" id="GO:0005524">
    <property type="term" value="F:ATP binding"/>
    <property type="evidence" value="ECO:0007669"/>
    <property type="project" value="UniProtKB-UniRule"/>
</dbReference>
<keyword evidence="5" id="KW-0652">Protein synthesis inhibitor</keyword>
<feature type="binding site" evidence="6">
    <location>
        <position position="552"/>
    </location>
    <ligand>
        <name>ATP</name>
        <dbReference type="ChEBI" id="CHEBI:30616"/>
    </ligand>
</feature>
<reference evidence="10 11" key="1">
    <citation type="journal article" date="2014" name="Genome Biol. Evol.">
        <title>The secreted proteins of Achlya hypogyna and Thraustotheca clavata identify the ancestral oomycete secretome and reveal gene acquisitions by horizontal gene transfer.</title>
        <authorList>
            <person name="Misner I."/>
            <person name="Blouin N."/>
            <person name="Leonard G."/>
            <person name="Richards T.A."/>
            <person name="Lane C.E."/>
        </authorList>
    </citation>
    <scope>NUCLEOTIDE SEQUENCE [LARGE SCALE GENOMIC DNA]</scope>
    <source>
        <strain evidence="10 11">ATCC 48635</strain>
    </source>
</reference>
<feature type="compositionally biased region" description="Acidic residues" evidence="8">
    <location>
        <begin position="326"/>
        <end position="337"/>
    </location>
</feature>
<dbReference type="STRING" id="1202772.A0A1V9YKL3"/>
<evidence type="ECO:0000256" key="4">
    <source>
        <dbReference type="ARBA" id="ARBA00022840"/>
    </source>
</evidence>
<evidence type="ECO:0000259" key="9">
    <source>
        <dbReference type="PROSITE" id="PS50011"/>
    </source>
</evidence>
<dbReference type="GO" id="GO:0005737">
    <property type="term" value="C:cytoplasm"/>
    <property type="evidence" value="ECO:0007669"/>
    <property type="project" value="TreeGrafter"/>
</dbReference>
<dbReference type="Pfam" id="PF14846">
    <property type="entry name" value="DUF4485"/>
    <property type="match status" value="1"/>
</dbReference>
<protein>
    <submittedName>
        <fullName evidence="10">Protein kinase</fullName>
    </submittedName>
</protein>
<dbReference type="GO" id="GO:0005634">
    <property type="term" value="C:nucleus"/>
    <property type="evidence" value="ECO:0007669"/>
    <property type="project" value="TreeGrafter"/>
</dbReference>
<feature type="domain" description="Protein kinase" evidence="9">
    <location>
        <begin position="522"/>
        <end position="769"/>
    </location>
</feature>
<dbReference type="InterPro" id="IPR027831">
    <property type="entry name" value="DUF4485"/>
</dbReference>
<dbReference type="EMBL" id="JNBR01001523">
    <property type="protein sequence ID" value="OQR86237.1"/>
    <property type="molecule type" value="Genomic_DNA"/>
</dbReference>
<keyword evidence="1" id="KW-0808">Transferase</keyword>
<feature type="region of interest" description="Disordered" evidence="8">
    <location>
        <begin position="127"/>
        <end position="158"/>
    </location>
</feature>
<evidence type="ECO:0000256" key="5">
    <source>
        <dbReference type="ARBA" id="ARBA00023193"/>
    </source>
</evidence>
<evidence type="ECO:0000256" key="1">
    <source>
        <dbReference type="ARBA" id="ARBA00022679"/>
    </source>
</evidence>
<dbReference type="InterPro" id="IPR017441">
    <property type="entry name" value="Protein_kinase_ATP_BS"/>
</dbReference>
<feature type="compositionally biased region" description="Polar residues" evidence="8">
    <location>
        <begin position="132"/>
        <end position="141"/>
    </location>
</feature>
<dbReference type="PROSITE" id="PS00107">
    <property type="entry name" value="PROTEIN_KINASE_ATP"/>
    <property type="match status" value="1"/>
</dbReference>
<keyword evidence="4 6" id="KW-0067">ATP-binding</keyword>
<dbReference type="AlphaFoldDB" id="A0A1V9YKL3"/>
<evidence type="ECO:0000256" key="8">
    <source>
        <dbReference type="SAM" id="MobiDB-lite"/>
    </source>
</evidence>
<comment type="caution">
    <text evidence="10">The sequence shown here is derived from an EMBL/GenBank/DDBJ whole genome shotgun (WGS) entry which is preliminary data.</text>
</comment>
<dbReference type="InterPro" id="IPR000719">
    <property type="entry name" value="Prot_kinase_dom"/>
</dbReference>
<evidence type="ECO:0000256" key="2">
    <source>
        <dbReference type="ARBA" id="ARBA00022741"/>
    </source>
</evidence>
<dbReference type="InterPro" id="IPR050339">
    <property type="entry name" value="CC_SR_Kinase"/>
</dbReference>
<evidence type="ECO:0000256" key="6">
    <source>
        <dbReference type="PROSITE-ProRule" id="PRU10141"/>
    </source>
</evidence>
<evidence type="ECO:0000313" key="10">
    <source>
        <dbReference type="EMBL" id="OQR86237.1"/>
    </source>
</evidence>
<dbReference type="Pfam" id="PF00069">
    <property type="entry name" value="Pkinase"/>
    <property type="match status" value="1"/>
</dbReference>
<dbReference type="PANTHER" id="PTHR11042">
    <property type="entry name" value="EUKARYOTIC TRANSLATION INITIATION FACTOR 2-ALPHA KINASE EIF2-ALPHA KINASE -RELATED"/>
    <property type="match status" value="1"/>
</dbReference>